<reference evidence="2" key="1">
    <citation type="submission" date="2023-07" db="EMBL/GenBank/DDBJ databases">
        <authorList>
            <person name="Yue Y."/>
        </authorList>
    </citation>
    <scope>NUCLEOTIDE SEQUENCE [LARGE SCALE GENOMIC DNA]</scope>
    <source>
        <strain evidence="2">2Y89</strain>
    </source>
</reference>
<protein>
    <submittedName>
        <fullName evidence="1">Uncharacterized protein</fullName>
    </submittedName>
</protein>
<comment type="caution">
    <text evidence="1">The sequence shown here is derived from an EMBL/GenBank/DDBJ whole genome shotgun (WGS) entry which is preliminary data.</text>
</comment>
<sequence length="588" mass="62445">MSNTIDSSEWKSKPDDNLWNSKANWKSDKIPNKTAIFSKSCKTLVGFKKNSNATINQIKFTKKAPSFNFNIKVYKKRPALTIDGKGVINNSKRQQCFSVTSKGVGRKTPQLKFTNSASAGNFNMLYYAGPKSLNKSYGGGVIAFFDKSTAGSAFFTIRTGKQAPPKENSTVGAEVTFCDSSNAGKARFTVFGTLGSDGDTFGNAVFHDKASAEQAVFTNIGGTVSGGDGGNTQFYDETTAAFGTYDNYGGNVKKANGGDVAFDGIASAGNALFYNRAAKVDGAYGGVTSFNNNPNIFSNNPIIKTEKGATAGVATFHNYGASGNNLGGGGHTEFTAKYATCTAGNGNFHNYGSITNVRSSAGHTIFSISKPTKNYPSAGNGTFWNYPSPIKNGVGGFTEFSMYNEGDYIEPPTAEKATFINLGATVNGANGGYTSFSNETTAAEATLIAHGGINGGNGGQILFNDNSTGDNSSVELIGNGELDLSYHKGPLTIKNLILKGGLIKIRIGDNPTTLNIAKDFNLNTPVAEFSFYLDKENGFKYDTAYAILSANNLSDSQIQDFRGNEINGHKPKFSVSNNILFVSYSDKN</sequence>
<dbReference type="EMBL" id="JAIUJS010000004">
    <property type="protein sequence ID" value="MCA0153625.1"/>
    <property type="molecule type" value="Genomic_DNA"/>
</dbReference>
<evidence type="ECO:0000313" key="1">
    <source>
        <dbReference type="EMBL" id="MCA0153625.1"/>
    </source>
</evidence>
<organism evidence="1 2">
    <name type="scientific">Winogradskyella vincentii</name>
    <dbReference type="NCBI Taxonomy" id="2877122"/>
    <lineage>
        <taxon>Bacteria</taxon>
        <taxon>Pseudomonadati</taxon>
        <taxon>Bacteroidota</taxon>
        <taxon>Flavobacteriia</taxon>
        <taxon>Flavobacteriales</taxon>
        <taxon>Flavobacteriaceae</taxon>
        <taxon>Winogradskyella</taxon>
    </lineage>
</organism>
<proteinExistence type="predicted"/>
<name>A0ABS7Y122_9FLAO</name>
<dbReference type="RefSeq" id="WP_224478578.1">
    <property type="nucleotide sequence ID" value="NZ_JAIUJS010000004.1"/>
</dbReference>
<gene>
    <name evidence="1" type="ORF">LBV24_10385</name>
</gene>
<keyword evidence="2" id="KW-1185">Reference proteome</keyword>
<evidence type="ECO:0000313" key="2">
    <source>
        <dbReference type="Proteomes" id="UP001198402"/>
    </source>
</evidence>
<accession>A0ABS7Y122</accession>
<dbReference type="Proteomes" id="UP001198402">
    <property type="component" value="Unassembled WGS sequence"/>
</dbReference>